<accession>S5N433</accession>
<dbReference type="KEGG" id="vg:16479780"/>
<evidence type="ECO:0000313" key="1">
    <source>
        <dbReference type="EMBL" id="AGR57135.1"/>
    </source>
</evidence>
<dbReference type="RefSeq" id="YP_008378451.1">
    <property type="nucleotide sequence ID" value="NC_021924.1"/>
</dbReference>
<keyword evidence="2" id="KW-1185">Reference proteome</keyword>
<proteinExistence type="predicted"/>
<dbReference type="Proteomes" id="UP000208100">
    <property type="component" value="Segment"/>
</dbReference>
<dbReference type="EMBL" id="KC961304">
    <property type="protein sequence ID" value="AGR57135.1"/>
    <property type="molecule type" value="Genomic_DNA"/>
</dbReference>
<dbReference type="InterPro" id="IPR035979">
    <property type="entry name" value="RBD_domain_sf"/>
</dbReference>
<protein>
    <submittedName>
        <fullName evidence="1">DnaJ domain protein</fullName>
    </submittedName>
</protein>
<dbReference type="CDD" id="cd00590">
    <property type="entry name" value="RRM_SF"/>
    <property type="match status" value="1"/>
</dbReference>
<dbReference type="OrthoDB" id="6023at10239"/>
<evidence type="ECO:0000313" key="2">
    <source>
        <dbReference type="Proteomes" id="UP000208100"/>
    </source>
</evidence>
<organism evidence="1 2">
    <name type="scientific">Choristoneura rosaceana nucleopolyhedrovirus</name>
    <dbReference type="NCBI Taxonomy" id="58094"/>
    <lineage>
        <taxon>Viruses</taxon>
        <taxon>Viruses incertae sedis</taxon>
        <taxon>Naldaviricetes</taxon>
        <taxon>Lefavirales</taxon>
        <taxon>Baculoviridae</taxon>
        <taxon>Alphabaculovirus</taxon>
        <taxon>Alphabaculovirus chorosaceanae</taxon>
    </lineage>
</organism>
<reference evidence="1 2" key="1">
    <citation type="journal article" date="2013" name="PLoS ONE">
        <title>Comparative Genome Sequence Analysis of Choristoneura occidentalis Freeman and C. rosaceana Harris (Lepidoptera: Tortricidae) Alphabaculoviruses.</title>
        <authorList>
            <person name="Thumbi D.K."/>
            <person name="Beliveau C."/>
            <person name="Cusson M."/>
            <person name="Lapointe R."/>
            <person name="Lucarotti C.J."/>
        </authorList>
    </citation>
    <scope>NUCLEOTIDE SEQUENCE [LARGE SCALE GENOMIC DNA]</scope>
    <source>
        <strain evidence="1">NB_1</strain>
    </source>
</reference>
<dbReference type="GeneID" id="16479780"/>
<gene>
    <name evidence="1" type="primary">bjdp</name>
</gene>
<name>S5N433_9ABAC</name>
<dbReference type="GO" id="GO:0003676">
    <property type="term" value="F:nucleic acid binding"/>
    <property type="evidence" value="ECO:0007669"/>
    <property type="project" value="InterPro"/>
</dbReference>
<dbReference type="SUPFAM" id="SSF54928">
    <property type="entry name" value="RNA-binding domain, RBD"/>
    <property type="match status" value="1"/>
</dbReference>
<sequence length="307" mass="36348">MYPRPLKRVAEPIVKKDKKRTKGVLLGPDFLGTCSLREINYYEALQFEFKEKQEMTHADFVLLVVKNTNIVVQQVRKYPKVTDMHVNNVVNDVLILIKHARSVLMNENKKRRYDKIIIKKNSQELKYFDSLMFRLDSTCDDLSSALQEFKNKLQSFTTPTLNPTLKNLLMEALEEWLVAQRVKIKRPTSANRVLITWPPFDEELNFNKEQIKELIYENFKVYGDIVNVYICDINRYTAIVEYAKLEGQQKAINENKSSQVRYTVTEYMLTKYYNTHVRKRLHENMKKISDDIKLMRDRLTGLAMQYI</sequence>
<dbReference type="InterPro" id="IPR012677">
    <property type="entry name" value="Nucleotide-bd_a/b_plait_sf"/>
</dbReference>
<dbReference type="Gene3D" id="3.30.70.330">
    <property type="match status" value="1"/>
</dbReference>